<dbReference type="PANTHER" id="PTHR33116">
    <property type="entry name" value="REVERSE TRANSCRIPTASE ZINC-BINDING DOMAIN-CONTAINING PROTEIN-RELATED-RELATED"/>
    <property type="match status" value="1"/>
</dbReference>
<keyword evidence="2" id="KW-0808">Transferase</keyword>
<dbReference type="Pfam" id="PF13966">
    <property type="entry name" value="zf-RVT"/>
    <property type="match status" value="1"/>
</dbReference>
<dbReference type="InterPro" id="IPR026960">
    <property type="entry name" value="RVT-Znf"/>
</dbReference>
<dbReference type="GO" id="GO:0003964">
    <property type="term" value="F:RNA-directed DNA polymerase activity"/>
    <property type="evidence" value="ECO:0007669"/>
    <property type="project" value="UniProtKB-KW"/>
</dbReference>
<sequence length="552" mass="63361">MFDGVRFPNGGPSISHLLYADDAMVMGEWSQFNFKALKRILRVFHLCSGLRINLHKSSLFGVGKSTEEVTLCANGLGCRPGTTPFKYLGILVGANMNCISNWDPVVEVFKKRLSSWKASVLSTAGRVILIKSVLESLPTYYFSLYKAPVAVVNKLESIVKRFFWGGSDEKNKIHWVAWDKVTKSKKDGGLGLSKLEECNNALVLKWLWRYRTENDALWRKVIDAVHGSKRRWETFHCSSRFPGTWTRLVKFGYQLRTQGISFINMIRGVVGNDTTVKFWIDPWLTSEPLKRVFPTLFRLEANKWCTVADRINVDNRYCAIQWRWKKYPATILEVKELIECHRLVSAVHLNGNEDSWAWNQGSSDGYSVKDARKWLKGNNSSDGNIVFNWCKWIPNKCNIFMWRASLDRIPTQSALRRRNILVGDGLCVFCGETEENADHLFSGCRVACGVWNAIANWCKIPPFFVFSTNDVIKLVTYLGGSEAKKEIIYGVLIVSCWIIWKARNDKIFNGKNTNVVQIVSDIKSMGYLWYRSRHKEGSIDWKNWCNFSVPMM</sequence>
<dbReference type="OrthoDB" id="1937528at2759"/>
<dbReference type="PANTHER" id="PTHR33116:SF78">
    <property type="entry name" value="OS12G0587133 PROTEIN"/>
    <property type="match status" value="1"/>
</dbReference>
<gene>
    <name evidence="2" type="ORF">CTI12_AA016870</name>
</gene>
<keyword evidence="3" id="KW-1185">Reference proteome</keyword>
<evidence type="ECO:0000259" key="1">
    <source>
        <dbReference type="Pfam" id="PF13966"/>
    </source>
</evidence>
<proteinExistence type="predicted"/>
<dbReference type="Proteomes" id="UP000245207">
    <property type="component" value="Unassembled WGS sequence"/>
</dbReference>
<keyword evidence="2" id="KW-0548">Nucleotidyltransferase</keyword>
<accession>A0A2U1QK92</accession>
<keyword evidence="2" id="KW-0695">RNA-directed DNA polymerase</keyword>
<reference evidence="2 3" key="1">
    <citation type="journal article" date="2018" name="Mol. Plant">
        <title>The genome of Artemisia annua provides insight into the evolution of Asteraceae family and artemisinin biosynthesis.</title>
        <authorList>
            <person name="Shen Q."/>
            <person name="Zhang L."/>
            <person name="Liao Z."/>
            <person name="Wang S."/>
            <person name="Yan T."/>
            <person name="Shi P."/>
            <person name="Liu M."/>
            <person name="Fu X."/>
            <person name="Pan Q."/>
            <person name="Wang Y."/>
            <person name="Lv Z."/>
            <person name="Lu X."/>
            <person name="Zhang F."/>
            <person name="Jiang W."/>
            <person name="Ma Y."/>
            <person name="Chen M."/>
            <person name="Hao X."/>
            <person name="Li L."/>
            <person name="Tang Y."/>
            <person name="Lv G."/>
            <person name="Zhou Y."/>
            <person name="Sun X."/>
            <person name="Brodelius P.E."/>
            <person name="Rose J.K.C."/>
            <person name="Tang K."/>
        </authorList>
    </citation>
    <scope>NUCLEOTIDE SEQUENCE [LARGE SCALE GENOMIC DNA]</scope>
    <source>
        <strain evidence="3">cv. Huhao1</strain>
        <tissue evidence="2">Leaf</tissue>
    </source>
</reference>
<organism evidence="2 3">
    <name type="scientific">Artemisia annua</name>
    <name type="common">Sweet wormwood</name>
    <dbReference type="NCBI Taxonomy" id="35608"/>
    <lineage>
        <taxon>Eukaryota</taxon>
        <taxon>Viridiplantae</taxon>
        <taxon>Streptophyta</taxon>
        <taxon>Embryophyta</taxon>
        <taxon>Tracheophyta</taxon>
        <taxon>Spermatophyta</taxon>
        <taxon>Magnoliopsida</taxon>
        <taxon>eudicotyledons</taxon>
        <taxon>Gunneridae</taxon>
        <taxon>Pentapetalae</taxon>
        <taxon>asterids</taxon>
        <taxon>campanulids</taxon>
        <taxon>Asterales</taxon>
        <taxon>Asteraceae</taxon>
        <taxon>Asteroideae</taxon>
        <taxon>Anthemideae</taxon>
        <taxon>Artemisiinae</taxon>
        <taxon>Artemisia</taxon>
    </lineage>
</organism>
<dbReference type="AlphaFoldDB" id="A0A2U1QK92"/>
<feature type="domain" description="Reverse transcriptase zinc-binding" evidence="1">
    <location>
        <begin position="366"/>
        <end position="451"/>
    </location>
</feature>
<evidence type="ECO:0000313" key="2">
    <source>
        <dbReference type="EMBL" id="PWA98441.1"/>
    </source>
</evidence>
<dbReference type="EMBL" id="PKPP01000067">
    <property type="protein sequence ID" value="PWA98441.1"/>
    <property type="molecule type" value="Genomic_DNA"/>
</dbReference>
<name>A0A2U1QK92_ARTAN</name>
<comment type="caution">
    <text evidence="2">The sequence shown here is derived from an EMBL/GenBank/DDBJ whole genome shotgun (WGS) entry which is preliminary data.</text>
</comment>
<evidence type="ECO:0000313" key="3">
    <source>
        <dbReference type="Proteomes" id="UP000245207"/>
    </source>
</evidence>
<protein>
    <submittedName>
        <fullName evidence="2">Reverse transcriptase domain, Reverse transcriptase zinc-binding domain protein</fullName>
    </submittedName>
</protein>